<keyword evidence="2" id="KW-0067">ATP-binding</keyword>
<dbReference type="InterPro" id="IPR027417">
    <property type="entry name" value="P-loop_NTPase"/>
</dbReference>
<dbReference type="GO" id="GO:0005524">
    <property type="term" value="F:ATP binding"/>
    <property type="evidence" value="ECO:0007669"/>
    <property type="project" value="UniProtKB-KW"/>
</dbReference>
<dbReference type="GO" id="GO:0140664">
    <property type="term" value="F:ATP-dependent DNA damage sensor activity"/>
    <property type="evidence" value="ECO:0007669"/>
    <property type="project" value="InterPro"/>
</dbReference>
<keyword evidence="4" id="KW-1133">Transmembrane helix</keyword>
<reference evidence="6" key="1">
    <citation type="journal article" date="2021" name="PeerJ">
        <title>Extensive microbial diversity within the chicken gut microbiome revealed by metagenomics and culture.</title>
        <authorList>
            <person name="Gilroy R."/>
            <person name="Ravi A."/>
            <person name="Getino M."/>
            <person name="Pursley I."/>
            <person name="Horton D.L."/>
            <person name="Alikhan N.F."/>
            <person name="Baker D."/>
            <person name="Gharbi K."/>
            <person name="Hall N."/>
            <person name="Watson M."/>
            <person name="Adriaenssens E.M."/>
            <person name="Foster-Nyarko E."/>
            <person name="Jarju S."/>
            <person name="Secka A."/>
            <person name="Antonio M."/>
            <person name="Oren A."/>
            <person name="Chaudhuri R.R."/>
            <person name="La Ragione R."/>
            <person name="Hildebrand F."/>
            <person name="Pallen M.J."/>
        </authorList>
    </citation>
    <scope>NUCLEOTIDE SEQUENCE</scope>
    <source>
        <strain evidence="6">ChiGjej1B1-13045</strain>
    </source>
</reference>
<feature type="transmembrane region" description="Helical" evidence="4">
    <location>
        <begin position="6"/>
        <end position="22"/>
    </location>
</feature>
<dbReference type="GO" id="GO:0005829">
    <property type="term" value="C:cytosol"/>
    <property type="evidence" value="ECO:0007669"/>
    <property type="project" value="TreeGrafter"/>
</dbReference>
<evidence type="ECO:0000313" key="7">
    <source>
        <dbReference type="Proteomes" id="UP000824017"/>
    </source>
</evidence>
<keyword evidence="3" id="KW-0238">DNA-binding</keyword>
<dbReference type="GO" id="GO:0030983">
    <property type="term" value="F:mismatched DNA binding"/>
    <property type="evidence" value="ECO:0007669"/>
    <property type="project" value="InterPro"/>
</dbReference>
<evidence type="ECO:0000256" key="4">
    <source>
        <dbReference type="SAM" id="Phobius"/>
    </source>
</evidence>
<dbReference type="InterPro" id="IPR045076">
    <property type="entry name" value="MutS"/>
</dbReference>
<dbReference type="SMART" id="SM00534">
    <property type="entry name" value="MUTSac"/>
    <property type="match status" value="1"/>
</dbReference>
<feature type="domain" description="DNA mismatch repair proteins mutS family" evidence="5">
    <location>
        <begin position="358"/>
        <end position="540"/>
    </location>
</feature>
<organism evidence="6 7">
    <name type="scientific">Candidatus Mediterraneibacter stercorigallinarum</name>
    <dbReference type="NCBI Taxonomy" id="2838686"/>
    <lineage>
        <taxon>Bacteria</taxon>
        <taxon>Bacillati</taxon>
        <taxon>Bacillota</taxon>
        <taxon>Clostridia</taxon>
        <taxon>Lachnospirales</taxon>
        <taxon>Lachnospiraceae</taxon>
        <taxon>Mediterraneibacter</taxon>
    </lineage>
</organism>
<keyword evidence="1" id="KW-0547">Nucleotide-binding</keyword>
<dbReference type="PANTHER" id="PTHR11361:SF152">
    <property type="entry name" value="DNA MISMATCH REPAIR PROTEIN"/>
    <property type="match status" value="1"/>
</dbReference>
<feature type="transmembrane region" description="Helical" evidence="4">
    <location>
        <begin position="159"/>
        <end position="179"/>
    </location>
</feature>
<accession>A0A9D2D915</accession>
<protein>
    <recommendedName>
        <fullName evidence="5">DNA mismatch repair proteins mutS family domain-containing protein</fullName>
    </recommendedName>
</protein>
<dbReference type="PANTHER" id="PTHR11361">
    <property type="entry name" value="DNA MISMATCH REPAIR PROTEIN MUTS FAMILY MEMBER"/>
    <property type="match status" value="1"/>
</dbReference>
<dbReference type="Proteomes" id="UP000824017">
    <property type="component" value="Unassembled WGS sequence"/>
</dbReference>
<dbReference type="EMBL" id="DXCD01000043">
    <property type="protein sequence ID" value="HIZ12608.1"/>
    <property type="molecule type" value="Genomic_DNA"/>
</dbReference>
<dbReference type="InterPro" id="IPR000432">
    <property type="entry name" value="DNA_mismatch_repair_MutS_C"/>
</dbReference>
<keyword evidence="4" id="KW-0472">Membrane</keyword>
<sequence length="540" mass="60402">MGEAVFAGAGVFICAAVIWALSSRDRKQKKKNGIHEKFGKIPKSREWNDQVRNYYDVVSGGSGVDDVTWNDLSMDEVFRRINQCDTSAGEEVLYAKLRKAQMSIEERQLFERRVRTFAGNEKEREAVEWYLYDIGKSGASYYIPSYMDVVEGSSFRYAWMYRGLQILLAAAVILCLFLRNDAAGIVLLSICAVNLAVYIAMKMKYETEISMAGTAVNLIETAKKLVGRKEIELLFPELKKGVNELKGVLRGFRLLRSQMAGGASGDVMGVLLDYILGITLWQITTYHKVMRGLSENVSAYFTVYECVGELDAVICTASFRESLPWYCLPKYTDDRKIAMKELYHPLIKNPVANDLELKKSCLITGSNASGKSTFIKAVSINMILAQALNTCAAGALILPECNVITSMAVRDDLMAGESYFIREIRYLKRILDSLDDNRLTVCAIDEILRGTNTGERIRSSRAILEYLSDKNCIALVATHDRELTDLMGDAYANYHFSEEIGENDIAFSYKLMEGPAASHNAVKLLEFAGFPEEIIAAAQE</sequence>
<feature type="transmembrane region" description="Helical" evidence="4">
    <location>
        <begin position="185"/>
        <end position="201"/>
    </location>
</feature>
<comment type="caution">
    <text evidence="6">The sequence shown here is derived from an EMBL/GenBank/DDBJ whole genome shotgun (WGS) entry which is preliminary data.</text>
</comment>
<dbReference type="GO" id="GO:0006298">
    <property type="term" value="P:mismatch repair"/>
    <property type="evidence" value="ECO:0007669"/>
    <property type="project" value="InterPro"/>
</dbReference>
<dbReference type="Gene3D" id="3.40.50.300">
    <property type="entry name" value="P-loop containing nucleotide triphosphate hydrolases"/>
    <property type="match status" value="1"/>
</dbReference>
<dbReference type="AlphaFoldDB" id="A0A9D2D915"/>
<evidence type="ECO:0000256" key="1">
    <source>
        <dbReference type="ARBA" id="ARBA00022741"/>
    </source>
</evidence>
<evidence type="ECO:0000256" key="2">
    <source>
        <dbReference type="ARBA" id="ARBA00022840"/>
    </source>
</evidence>
<evidence type="ECO:0000259" key="5">
    <source>
        <dbReference type="SMART" id="SM00534"/>
    </source>
</evidence>
<proteinExistence type="predicted"/>
<dbReference type="SUPFAM" id="SSF52540">
    <property type="entry name" value="P-loop containing nucleoside triphosphate hydrolases"/>
    <property type="match status" value="1"/>
</dbReference>
<keyword evidence="4" id="KW-0812">Transmembrane</keyword>
<evidence type="ECO:0000256" key="3">
    <source>
        <dbReference type="ARBA" id="ARBA00023125"/>
    </source>
</evidence>
<reference evidence="6" key="2">
    <citation type="submission" date="2021-04" db="EMBL/GenBank/DDBJ databases">
        <authorList>
            <person name="Gilroy R."/>
        </authorList>
    </citation>
    <scope>NUCLEOTIDE SEQUENCE</scope>
    <source>
        <strain evidence="6">ChiGjej1B1-13045</strain>
    </source>
</reference>
<evidence type="ECO:0000313" key="6">
    <source>
        <dbReference type="EMBL" id="HIZ12608.1"/>
    </source>
</evidence>
<gene>
    <name evidence="6" type="ORF">H9817_01590</name>
</gene>
<dbReference type="Pfam" id="PF00488">
    <property type="entry name" value="MutS_V"/>
    <property type="match status" value="1"/>
</dbReference>
<name>A0A9D2D915_9FIRM</name>